<dbReference type="InterPro" id="IPR013783">
    <property type="entry name" value="Ig-like_fold"/>
</dbReference>
<reference evidence="17 18" key="1">
    <citation type="submission" date="2019-09" db="EMBL/GenBank/DDBJ databases">
        <title>Bird 10,000 Genomes (B10K) Project - Family phase.</title>
        <authorList>
            <person name="Zhang G."/>
        </authorList>
    </citation>
    <scope>NUCLEOTIDE SEQUENCE [LARGE SCALE GENOMIC DNA]</scope>
    <source>
        <strain evidence="17">B10K-DU-001-16</strain>
        <tissue evidence="17">Muscle</tissue>
    </source>
</reference>
<dbReference type="Proteomes" id="UP000534107">
    <property type="component" value="Unassembled WGS sequence"/>
</dbReference>
<dbReference type="PANTHER" id="PTHR10441:SF2">
    <property type="entry name" value="T-CELL SURFACE GLYCOPROTEIN CD8 ALPHA CHAIN"/>
    <property type="match status" value="1"/>
</dbReference>
<dbReference type="GO" id="GO:0002456">
    <property type="term" value="P:T cell mediated immunity"/>
    <property type="evidence" value="ECO:0007669"/>
    <property type="project" value="TreeGrafter"/>
</dbReference>
<dbReference type="InterPro" id="IPR015468">
    <property type="entry name" value="CD8_asu"/>
</dbReference>
<evidence type="ECO:0000256" key="10">
    <source>
        <dbReference type="ARBA" id="ARBA00023139"/>
    </source>
</evidence>
<keyword evidence="12" id="KW-0325">Glycoprotein</keyword>
<feature type="domain" description="Ig-like" evidence="16">
    <location>
        <begin position="5"/>
        <end position="126"/>
    </location>
</feature>
<dbReference type="PANTHER" id="PTHR10441">
    <property type="entry name" value="CD8 ALPHA CHAIN"/>
    <property type="match status" value="1"/>
</dbReference>
<sequence length="134" mass="15041">ARPAPLLLLALGLGCSGIHGHRDDVNLRMLEPVPIHAQEGKPLQLRCVSSKEDFGVFWIHQDKAGTLHFIVFISSSITFAGKQQASQRYAAWKNDKSFWLKVNSFQPQDEGNYFCVANINRQLYFSPGQPAFLP</sequence>
<keyword evidence="10" id="KW-0564">Palmitate</keyword>
<evidence type="ECO:0000256" key="14">
    <source>
        <dbReference type="ARBA" id="ARBA00023319"/>
    </source>
</evidence>
<feature type="non-terminal residue" evidence="17">
    <location>
        <position position="134"/>
    </location>
</feature>
<keyword evidence="4" id="KW-0812">Transmembrane</keyword>
<evidence type="ECO:0000256" key="11">
    <source>
        <dbReference type="ARBA" id="ARBA00023157"/>
    </source>
</evidence>
<keyword evidence="13" id="KW-0449">Lipoprotein</keyword>
<evidence type="ECO:0000256" key="2">
    <source>
        <dbReference type="ARBA" id="ARBA00021525"/>
    </source>
</evidence>
<dbReference type="InterPro" id="IPR003599">
    <property type="entry name" value="Ig_sub"/>
</dbReference>
<feature type="non-terminal residue" evidence="17">
    <location>
        <position position="1"/>
    </location>
</feature>
<feature type="signal peptide" evidence="15">
    <location>
        <begin position="1"/>
        <end position="20"/>
    </location>
</feature>
<evidence type="ECO:0000256" key="6">
    <source>
        <dbReference type="ARBA" id="ARBA00022859"/>
    </source>
</evidence>
<keyword evidence="7" id="KW-1133">Transmembrane helix</keyword>
<keyword evidence="5 15" id="KW-0732">Signal</keyword>
<evidence type="ECO:0000256" key="9">
    <source>
        <dbReference type="ARBA" id="ARBA00023136"/>
    </source>
</evidence>
<dbReference type="Gene3D" id="2.60.40.10">
    <property type="entry name" value="Immunoglobulins"/>
    <property type="match status" value="1"/>
</dbReference>
<dbReference type="InterPro" id="IPR013106">
    <property type="entry name" value="Ig_V-set"/>
</dbReference>
<dbReference type="Pfam" id="PF07686">
    <property type="entry name" value="V-set"/>
    <property type="match status" value="1"/>
</dbReference>
<dbReference type="SMART" id="SM00409">
    <property type="entry name" value="IG"/>
    <property type="match status" value="1"/>
</dbReference>
<evidence type="ECO:0000313" key="17">
    <source>
        <dbReference type="EMBL" id="NXH22699.1"/>
    </source>
</evidence>
<dbReference type="GO" id="GO:0009897">
    <property type="term" value="C:external side of plasma membrane"/>
    <property type="evidence" value="ECO:0007669"/>
    <property type="project" value="TreeGrafter"/>
</dbReference>
<evidence type="ECO:0000256" key="13">
    <source>
        <dbReference type="ARBA" id="ARBA00023288"/>
    </source>
</evidence>
<dbReference type="PROSITE" id="PS50835">
    <property type="entry name" value="IG_LIKE"/>
    <property type="match status" value="1"/>
</dbReference>
<evidence type="ECO:0000256" key="3">
    <source>
        <dbReference type="ARBA" id="ARBA00022475"/>
    </source>
</evidence>
<feature type="chain" id="PRO_5029909564" description="T-cell surface glycoprotein CD8 alpha chain" evidence="15">
    <location>
        <begin position="21"/>
        <end position="134"/>
    </location>
</feature>
<evidence type="ECO:0000256" key="8">
    <source>
        <dbReference type="ARBA" id="ARBA00023130"/>
    </source>
</evidence>
<dbReference type="InterPro" id="IPR007110">
    <property type="entry name" value="Ig-like_dom"/>
</dbReference>
<keyword evidence="14" id="KW-0393">Immunoglobulin domain</keyword>
<protein>
    <recommendedName>
        <fullName evidence="2">T-cell surface glycoprotein CD8 alpha chain</fullName>
    </recommendedName>
</protein>
<dbReference type="OrthoDB" id="9906515at2759"/>
<gene>
    <name evidence="17" type="primary">Cd8a</name>
    <name evidence="17" type="ORF">BUCCAP_R12878</name>
</gene>
<evidence type="ECO:0000256" key="4">
    <source>
        <dbReference type="ARBA" id="ARBA00022692"/>
    </source>
</evidence>
<comment type="subcellular location">
    <subcellularLocation>
        <location evidence="1">Cell membrane</location>
        <topology evidence="1">Single-pass type I membrane protein</topology>
    </subcellularLocation>
</comment>
<name>A0A7K9I9F9_9PICI</name>
<evidence type="ECO:0000313" key="18">
    <source>
        <dbReference type="Proteomes" id="UP000534107"/>
    </source>
</evidence>
<evidence type="ECO:0000256" key="5">
    <source>
        <dbReference type="ARBA" id="ARBA00022729"/>
    </source>
</evidence>
<dbReference type="GO" id="GO:0045065">
    <property type="term" value="P:cytotoxic T cell differentiation"/>
    <property type="evidence" value="ECO:0007669"/>
    <property type="project" value="TreeGrafter"/>
</dbReference>
<keyword evidence="6" id="KW-0391">Immunity</keyword>
<dbReference type="GO" id="GO:0007166">
    <property type="term" value="P:cell surface receptor signaling pathway"/>
    <property type="evidence" value="ECO:0007669"/>
    <property type="project" value="TreeGrafter"/>
</dbReference>
<dbReference type="AlphaFoldDB" id="A0A7K9I9F9"/>
<accession>A0A7K9I9F9</accession>
<dbReference type="InterPro" id="IPR036179">
    <property type="entry name" value="Ig-like_dom_sf"/>
</dbReference>
<organism evidence="17 18">
    <name type="scientific">Bucco capensis</name>
    <name type="common">collared puffbird</name>
    <dbReference type="NCBI Taxonomy" id="135168"/>
    <lineage>
        <taxon>Eukaryota</taxon>
        <taxon>Metazoa</taxon>
        <taxon>Chordata</taxon>
        <taxon>Craniata</taxon>
        <taxon>Vertebrata</taxon>
        <taxon>Euteleostomi</taxon>
        <taxon>Archelosauria</taxon>
        <taxon>Archosauria</taxon>
        <taxon>Dinosauria</taxon>
        <taxon>Saurischia</taxon>
        <taxon>Theropoda</taxon>
        <taxon>Coelurosauria</taxon>
        <taxon>Aves</taxon>
        <taxon>Neognathae</taxon>
        <taxon>Neoaves</taxon>
        <taxon>Telluraves</taxon>
        <taxon>Coraciimorphae</taxon>
        <taxon>Piciformes</taxon>
        <taxon>Bucconidae</taxon>
        <taxon>Bucco</taxon>
    </lineage>
</organism>
<evidence type="ECO:0000256" key="1">
    <source>
        <dbReference type="ARBA" id="ARBA00004251"/>
    </source>
</evidence>
<dbReference type="EMBL" id="VWZO01021754">
    <property type="protein sequence ID" value="NXH22699.1"/>
    <property type="molecule type" value="Genomic_DNA"/>
</dbReference>
<proteinExistence type="predicted"/>
<dbReference type="SUPFAM" id="SSF48726">
    <property type="entry name" value="Immunoglobulin"/>
    <property type="match status" value="1"/>
</dbReference>
<evidence type="ECO:0000256" key="12">
    <source>
        <dbReference type="ARBA" id="ARBA00023180"/>
    </source>
</evidence>
<keyword evidence="8" id="KW-1064">Adaptive immunity</keyword>
<evidence type="ECO:0000259" key="16">
    <source>
        <dbReference type="PROSITE" id="PS50835"/>
    </source>
</evidence>
<keyword evidence="3" id="KW-1003">Cell membrane</keyword>
<keyword evidence="9" id="KW-0472">Membrane</keyword>
<comment type="caution">
    <text evidence="17">The sequence shown here is derived from an EMBL/GenBank/DDBJ whole genome shotgun (WGS) entry which is preliminary data.</text>
</comment>
<evidence type="ECO:0000256" key="7">
    <source>
        <dbReference type="ARBA" id="ARBA00022989"/>
    </source>
</evidence>
<keyword evidence="11" id="KW-1015">Disulfide bond</keyword>
<evidence type="ECO:0000256" key="15">
    <source>
        <dbReference type="SAM" id="SignalP"/>
    </source>
</evidence>
<keyword evidence="18" id="KW-1185">Reference proteome</keyword>